<keyword evidence="1" id="KW-0472">Membrane</keyword>
<evidence type="ECO:0000313" key="3">
    <source>
        <dbReference type="Proteomes" id="UP001632037"/>
    </source>
</evidence>
<dbReference type="Proteomes" id="UP001632037">
    <property type="component" value="Unassembled WGS sequence"/>
</dbReference>
<dbReference type="EMBL" id="JBIMZQ010000021">
    <property type="protein sequence ID" value="KAL3665249.1"/>
    <property type="molecule type" value="Genomic_DNA"/>
</dbReference>
<proteinExistence type="predicted"/>
<dbReference type="AlphaFoldDB" id="A0ABD3FG19"/>
<keyword evidence="1" id="KW-1133">Transmembrane helix</keyword>
<sequence>MAAYGKTPSTIPKNDVKVLDSKKFEKIPSSKAIDTALSDKNLEKVLSNKGMQKILSDKKLQKSLSGTKIENVLSNGKIKRSAVERVGAFLERHPNMVTSFQGATITTIVAIILIFAFGSLGLSSE</sequence>
<gene>
    <name evidence="2" type="ORF">V7S43_009878</name>
</gene>
<keyword evidence="1" id="KW-0812">Transmembrane</keyword>
<organism evidence="2 3">
    <name type="scientific">Phytophthora oleae</name>
    <dbReference type="NCBI Taxonomy" id="2107226"/>
    <lineage>
        <taxon>Eukaryota</taxon>
        <taxon>Sar</taxon>
        <taxon>Stramenopiles</taxon>
        <taxon>Oomycota</taxon>
        <taxon>Peronosporomycetes</taxon>
        <taxon>Peronosporales</taxon>
        <taxon>Peronosporaceae</taxon>
        <taxon>Phytophthora</taxon>
    </lineage>
</organism>
<evidence type="ECO:0000313" key="2">
    <source>
        <dbReference type="EMBL" id="KAL3665249.1"/>
    </source>
</evidence>
<name>A0ABD3FG19_9STRA</name>
<comment type="caution">
    <text evidence="2">The sequence shown here is derived from an EMBL/GenBank/DDBJ whole genome shotgun (WGS) entry which is preliminary data.</text>
</comment>
<evidence type="ECO:0000256" key="1">
    <source>
        <dbReference type="SAM" id="Phobius"/>
    </source>
</evidence>
<feature type="transmembrane region" description="Helical" evidence="1">
    <location>
        <begin position="102"/>
        <end position="122"/>
    </location>
</feature>
<keyword evidence="3" id="KW-1185">Reference proteome</keyword>
<protein>
    <recommendedName>
        <fullName evidence="4">RxLR effector protein</fullName>
    </recommendedName>
</protein>
<evidence type="ECO:0008006" key="4">
    <source>
        <dbReference type="Google" id="ProtNLM"/>
    </source>
</evidence>
<reference evidence="2 3" key="1">
    <citation type="submission" date="2024-09" db="EMBL/GenBank/DDBJ databases">
        <title>Genome sequencing and assembly of Phytophthora oleae, isolate VK10A, causative agent of rot of olive drupes.</title>
        <authorList>
            <person name="Conti Taguali S."/>
            <person name="Riolo M."/>
            <person name="La Spada F."/>
            <person name="Cacciola S.O."/>
            <person name="Dionisio G."/>
        </authorList>
    </citation>
    <scope>NUCLEOTIDE SEQUENCE [LARGE SCALE GENOMIC DNA]</scope>
    <source>
        <strain evidence="2 3">VK10A</strain>
    </source>
</reference>
<accession>A0ABD3FG19</accession>